<dbReference type="SUPFAM" id="SSF55486">
    <property type="entry name" value="Metalloproteases ('zincins'), catalytic domain"/>
    <property type="match status" value="1"/>
</dbReference>
<dbReference type="RefSeq" id="WP_246490922.1">
    <property type="nucleotide sequence ID" value="NZ_JACHHY010000009.1"/>
</dbReference>
<dbReference type="Gene3D" id="1.10.472.150">
    <property type="entry name" value="Glucose-regulated metallo-peptidase M90, N-terminal domain"/>
    <property type="match status" value="1"/>
</dbReference>
<dbReference type="FunFam" id="3.40.390.10:FF:000012">
    <property type="entry name" value="Protein MtfA"/>
    <property type="match status" value="1"/>
</dbReference>
<dbReference type="PANTHER" id="PTHR30164">
    <property type="entry name" value="MTFA PEPTIDASE"/>
    <property type="match status" value="1"/>
</dbReference>
<accession>A0A840MH44</accession>
<gene>
    <name evidence="1" type="ORF">HNQ59_001833</name>
</gene>
<dbReference type="EMBL" id="JACHHY010000009">
    <property type="protein sequence ID" value="MBB5018544.1"/>
    <property type="molecule type" value="Genomic_DNA"/>
</dbReference>
<evidence type="ECO:0000313" key="2">
    <source>
        <dbReference type="Proteomes" id="UP000575898"/>
    </source>
</evidence>
<sequence>MLQLLRHYQQKKVLNTHALPESPWQSVLSKPIFMGLNADERQRLRDRVVWFLHEKAVFGAGDYQLSDHQKLVIAAQACLPILNLDIDSYRDWKTVVVYPTPFVTRDPRPDAIGLVHESAQVLAGQARHDGPVLLSWPDSRTAPELDGHNVVIHEFAHKLDMRNGTANGFPPLHKGMRVADWTQDWKQAYLDFCRRIDQGEPMPIDAYAATNPAEFFAVFSEVFFEIPEIIATLYPAVYRQLVLFYRQDPATRLPRQWYPPAEMPPDVTYRPDQAIAW</sequence>
<dbReference type="PANTHER" id="PTHR30164:SF2">
    <property type="entry name" value="PROTEIN MTFA"/>
    <property type="match status" value="1"/>
</dbReference>
<proteinExistence type="predicted"/>
<organism evidence="1 2">
    <name type="scientific">Chitinivorax tropicus</name>
    <dbReference type="NCBI Taxonomy" id="714531"/>
    <lineage>
        <taxon>Bacteria</taxon>
        <taxon>Pseudomonadati</taxon>
        <taxon>Pseudomonadota</taxon>
        <taxon>Betaproteobacteria</taxon>
        <taxon>Chitinivorax</taxon>
    </lineage>
</organism>
<dbReference type="Gene3D" id="3.40.390.10">
    <property type="entry name" value="Collagenase (Catalytic Domain)"/>
    <property type="match status" value="1"/>
</dbReference>
<reference evidence="1 2" key="1">
    <citation type="submission" date="2020-08" db="EMBL/GenBank/DDBJ databases">
        <title>Genomic Encyclopedia of Type Strains, Phase IV (KMG-IV): sequencing the most valuable type-strain genomes for metagenomic binning, comparative biology and taxonomic classification.</title>
        <authorList>
            <person name="Goeker M."/>
        </authorList>
    </citation>
    <scope>NUCLEOTIDE SEQUENCE [LARGE SCALE GENOMIC DNA]</scope>
    <source>
        <strain evidence="1 2">DSM 27165</strain>
    </source>
</reference>
<protein>
    <recommendedName>
        <fullName evidence="3">Zinc-dependent peptidase</fullName>
    </recommendedName>
</protein>
<name>A0A840MH44_9PROT</name>
<dbReference type="GO" id="GO:0005829">
    <property type="term" value="C:cytosol"/>
    <property type="evidence" value="ECO:0007669"/>
    <property type="project" value="TreeGrafter"/>
</dbReference>
<dbReference type="GO" id="GO:0008237">
    <property type="term" value="F:metallopeptidase activity"/>
    <property type="evidence" value="ECO:0007669"/>
    <property type="project" value="InterPro"/>
</dbReference>
<dbReference type="Pfam" id="PF06167">
    <property type="entry name" value="Peptidase_M90"/>
    <property type="match status" value="1"/>
</dbReference>
<dbReference type="InterPro" id="IPR010384">
    <property type="entry name" value="MtfA_fam"/>
</dbReference>
<dbReference type="InterPro" id="IPR024079">
    <property type="entry name" value="MetalloPept_cat_dom_sf"/>
</dbReference>
<dbReference type="GO" id="GO:0004177">
    <property type="term" value="F:aminopeptidase activity"/>
    <property type="evidence" value="ECO:0007669"/>
    <property type="project" value="TreeGrafter"/>
</dbReference>
<comment type="caution">
    <text evidence="1">The sequence shown here is derived from an EMBL/GenBank/DDBJ whole genome shotgun (WGS) entry which is preliminary data.</text>
</comment>
<dbReference type="Proteomes" id="UP000575898">
    <property type="component" value="Unassembled WGS sequence"/>
</dbReference>
<dbReference type="CDD" id="cd20169">
    <property type="entry name" value="Peptidase_M90_mtfA"/>
    <property type="match status" value="1"/>
</dbReference>
<evidence type="ECO:0008006" key="3">
    <source>
        <dbReference type="Google" id="ProtNLM"/>
    </source>
</evidence>
<keyword evidence="2" id="KW-1185">Reference proteome</keyword>
<dbReference type="AlphaFoldDB" id="A0A840MH44"/>
<dbReference type="InterPro" id="IPR042252">
    <property type="entry name" value="MtfA_N"/>
</dbReference>
<evidence type="ECO:0000313" key="1">
    <source>
        <dbReference type="EMBL" id="MBB5018544.1"/>
    </source>
</evidence>